<sequence>MPRYFFHTQNGDCVRDDQGEDLKGVDAAREEAVAVLGEILRYRGASFWDTRAFSVIVTDADGETVVSITASASDAAPDGWTLSEGLR</sequence>
<organism evidence="2 3">
    <name type="scientific">Candidatus Brevundimonas colombiensis</name>
    <dbReference type="NCBI Taxonomy" id="3121376"/>
    <lineage>
        <taxon>Bacteria</taxon>
        <taxon>Pseudomonadati</taxon>
        <taxon>Pseudomonadota</taxon>
        <taxon>Alphaproteobacteria</taxon>
        <taxon>Caulobacterales</taxon>
        <taxon>Caulobacteraceae</taxon>
        <taxon>Brevundimonas</taxon>
    </lineage>
</organism>
<proteinExistence type="predicted"/>
<dbReference type="AlphaFoldDB" id="A0AAJ6BKJ4"/>
<dbReference type="Proteomes" id="UP001213664">
    <property type="component" value="Chromosome"/>
</dbReference>
<dbReference type="InterPro" id="IPR054189">
    <property type="entry name" value="DUF6894"/>
</dbReference>
<reference evidence="2" key="1">
    <citation type="submission" date="2023-03" db="EMBL/GenBank/DDBJ databases">
        <title>Andean soil-derived lignocellulolytic bacterial consortium as a source of novel taxa and putative plastic-active enzymes.</title>
        <authorList>
            <person name="Diaz-Garcia L."/>
            <person name="Chuvochina M."/>
            <person name="Feuerriegel G."/>
            <person name="Bunk B."/>
            <person name="Sproer C."/>
            <person name="Streit W.R."/>
            <person name="Rodriguez L.M."/>
            <person name="Overmann J."/>
            <person name="Jimenez D.J."/>
        </authorList>
    </citation>
    <scope>NUCLEOTIDE SEQUENCE</scope>
    <source>
        <strain evidence="2">MAG 833</strain>
    </source>
</reference>
<dbReference type="Pfam" id="PF21834">
    <property type="entry name" value="DUF6894"/>
    <property type="match status" value="1"/>
</dbReference>
<feature type="domain" description="DUF6894" evidence="1">
    <location>
        <begin position="3"/>
        <end position="69"/>
    </location>
</feature>
<accession>A0AAJ6BKJ4</accession>
<evidence type="ECO:0000313" key="3">
    <source>
        <dbReference type="Proteomes" id="UP001213664"/>
    </source>
</evidence>
<evidence type="ECO:0000259" key="1">
    <source>
        <dbReference type="Pfam" id="PF21834"/>
    </source>
</evidence>
<gene>
    <name evidence="2" type="ORF">P0Y50_04925</name>
</gene>
<dbReference type="EMBL" id="CP119326">
    <property type="protein sequence ID" value="WEK40955.1"/>
    <property type="molecule type" value="Genomic_DNA"/>
</dbReference>
<protein>
    <recommendedName>
        <fullName evidence="1">DUF6894 domain-containing protein</fullName>
    </recommendedName>
</protein>
<name>A0AAJ6BKJ4_9CAUL</name>
<evidence type="ECO:0000313" key="2">
    <source>
        <dbReference type="EMBL" id="WEK40955.1"/>
    </source>
</evidence>